<name>A0A284S679_ARMOS</name>
<accession>A0A284S679</accession>
<dbReference type="Proteomes" id="UP000219338">
    <property type="component" value="Unassembled WGS sequence"/>
</dbReference>
<proteinExistence type="predicted"/>
<evidence type="ECO:0000313" key="2">
    <source>
        <dbReference type="Proteomes" id="UP000219338"/>
    </source>
</evidence>
<organism evidence="1 2">
    <name type="scientific">Armillaria ostoyae</name>
    <name type="common">Armillaria root rot fungus</name>
    <dbReference type="NCBI Taxonomy" id="47428"/>
    <lineage>
        <taxon>Eukaryota</taxon>
        <taxon>Fungi</taxon>
        <taxon>Dikarya</taxon>
        <taxon>Basidiomycota</taxon>
        <taxon>Agaricomycotina</taxon>
        <taxon>Agaricomycetes</taxon>
        <taxon>Agaricomycetidae</taxon>
        <taxon>Agaricales</taxon>
        <taxon>Marasmiineae</taxon>
        <taxon>Physalacriaceae</taxon>
        <taxon>Armillaria</taxon>
    </lineage>
</organism>
<gene>
    <name evidence="1" type="ORF">ARMOST_20031</name>
</gene>
<dbReference type="AlphaFoldDB" id="A0A284S679"/>
<dbReference type="STRING" id="47428.A0A284S679"/>
<evidence type="ECO:0000313" key="1">
    <source>
        <dbReference type="EMBL" id="SJL16505.1"/>
    </source>
</evidence>
<sequence length="83" mass="9442">MVEDLLSSIDILGGARTAPLHILTAVLAIDLRRNGVIKWRMSRESVRSMKRERWVFMGFRTDNYCPAAGPFSASRWMEIAGCR</sequence>
<keyword evidence="2" id="KW-1185">Reference proteome</keyword>
<dbReference type="EMBL" id="FUEG01000035">
    <property type="protein sequence ID" value="SJL16505.1"/>
    <property type="molecule type" value="Genomic_DNA"/>
</dbReference>
<reference evidence="2" key="1">
    <citation type="journal article" date="2017" name="Nat. Ecol. Evol.">
        <title>Genome expansion and lineage-specific genetic innovations in the forest pathogenic fungi Armillaria.</title>
        <authorList>
            <person name="Sipos G."/>
            <person name="Prasanna A.N."/>
            <person name="Walter M.C."/>
            <person name="O'Connor E."/>
            <person name="Balint B."/>
            <person name="Krizsan K."/>
            <person name="Kiss B."/>
            <person name="Hess J."/>
            <person name="Varga T."/>
            <person name="Slot J."/>
            <person name="Riley R."/>
            <person name="Boka B."/>
            <person name="Rigling D."/>
            <person name="Barry K."/>
            <person name="Lee J."/>
            <person name="Mihaltcheva S."/>
            <person name="LaButti K."/>
            <person name="Lipzen A."/>
            <person name="Waldron R."/>
            <person name="Moloney N.M."/>
            <person name="Sperisen C."/>
            <person name="Kredics L."/>
            <person name="Vagvoelgyi C."/>
            <person name="Patrignani A."/>
            <person name="Fitzpatrick D."/>
            <person name="Nagy I."/>
            <person name="Doyle S."/>
            <person name="Anderson J.B."/>
            <person name="Grigoriev I.V."/>
            <person name="Gueldener U."/>
            <person name="Muensterkoetter M."/>
            <person name="Nagy L.G."/>
        </authorList>
    </citation>
    <scope>NUCLEOTIDE SEQUENCE [LARGE SCALE GENOMIC DNA]</scope>
    <source>
        <strain evidence="2">C18/9</strain>
    </source>
</reference>
<protein>
    <submittedName>
        <fullName evidence="1">Uncharacterized protein</fullName>
    </submittedName>
</protein>